<dbReference type="PROSITE" id="PS50929">
    <property type="entry name" value="ABC_TM1F"/>
    <property type="match status" value="1"/>
</dbReference>
<feature type="transmembrane region" description="Helical" evidence="8">
    <location>
        <begin position="294"/>
        <end position="316"/>
    </location>
</feature>
<dbReference type="InterPro" id="IPR017871">
    <property type="entry name" value="ABC_transporter-like_CS"/>
</dbReference>
<dbReference type="Gene3D" id="3.40.50.300">
    <property type="entry name" value="P-loop containing nucleotide triphosphate hydrolases"/>
    <property type="match status" value="1"/>
</dbReference>
<keyword evidence="6 8" id="KW-1133">Transmembrane helix</keyword>
<dbReference type="SMART" id="SM00382">
    <property type="entry name" value="AAA"/>
    <property type="match status" value="1"/>
</dbReference>
<dbReference type="Pfam" id="PF00005">
    <property type="entry name" value="ABC_tran"/>
    <property type="match status" value="1"/>
</dbReference>
<evidence type="ECO:0000259" key="10">
    <source>
        <dbReference type="PROSITE" id="PS50929"/>
    </source>
</evidence>
<dbReference type="InterPro" id="IPR003439">
    <property type="entry name" value="ABC_transporter-like_ATP-bd"/>
</dbReference>
<feature type="transmembrane region" description="Helical" evidence="8">
    <location>
        <begin position="78"/>
        <end position="100"/>
    </location>
</feature>
<accession>A0A5S5BQ83</accession>
<keyword evidence="4" id="KW-0547">Nucleotide-binding</keyword>
<evidence type="ECO:0000256" key="2">
    <source>
        <dbReference type="ARBA" id="ARBA00022448"/>
    </source>
</evidence>
<evidence type="ECO:0000313" key="12">
    <source>
        <dbReference type="Proteomes" id="UP000323257"/>
    </source>
</evidence>
<dbReference type="Pfam" id="PF00664">
    <property type="entry name" value="ABC_membrane"/>
    <property type="match status" value="1"/>
</dbReference>
<dbReference type="InterPro" id="IPR003593">
    <property type="entry name" value="AAA+_ATPase"/>
</dbReference>
<evidence type="ECO:0000256" key="1">
    <source>
        <dbReference type="ARBA" id="ARBA00004651"/>
    </source>
</evidence>
<dbReference type="RefSeq" id="WP_148933159.1">
    <property type="nucleotide sequence ID" value="NZ_VNHS01000016.1"/>
</dbReference>
<keyword evidence="5 11" id="KW-0067">ATP-binding</keyword>
<dbReference type="GO" id="GO:0005886">
    <property type="term" value="C:plasma membrane"/>
    <property type="evidence" value="ECO:0007669"/>
    <property type="project" value="UniProtKB-SubCell"/>
</dbReference>
<keyword evidence="12" id="KW-1185">Reference proteome</keyword>
<dbReference type="Gene3D" id="1.20.1560.10">
    <property type="entry name" value="ABC transporter type 1, transmembrane domain"/>
    <property type="match status" value="1"/>
</dbReference>
<keyword evidence="3 8" id="KW-0812">Transmembrane</keyword>
<dbReference type="SUPFAM" id="SSF52540">
    <property type="entry name" value="P-loop containing nucleoside triphosphate hydrolases"/>
    <property type="match status" value="1"/>
</dbReference>
<organism evidence="11 12">
    <name type="scientific">Paenibacillus methanolicus</name>
    <dbReference type="NCBI Taxonomy" id="582686"/>
    <lineage>
        <taxon>Bacteria</taxon>
        <taxon>Bacillati</taxon>
        <taxon>Bacillota</taxon>
        <taxon>Bacilli</taxon>
        <taxon>Bacillales</taxon>
        <taxon>Paenibacillaceae</taxon>
        <taxon>Paenibacillus</taxon>
    </lineage>
</organism>
<dbReference type="InterPro" id="IPR027417">
    <property type="entry name" value="P-loop_NTPase"/>
</dbReference>
<dbReference type="GO" id="GO:0015421">
    <property type="term" value="F:ABC-type oligopeptide transporter activity"/>
    <property type="evidence" value="ECO:0007669"/>
    <property type="project" value="TreeGrafter"/>
</dbReference>
<dbReference type="InterPro" id="IPR011527">
    <property type="entry name" value="ABC1_TM_dom"/>
</dbReference>
<dbReference type="GO" id="GO:0005524">
    <property type="term" value="F:ATP binding"/>
    <property type="evidence" value="ECO:0007669"/>
    <property type="project" value="UniProtKB-KW"/>
</dbReference>
<feature type="transmembrane region" description="Helical" evidence="8">
    <location>
        <begin position="173"/>
        <end position="197"/>
    </location>
</feature>
<dbReference type="CDD" id="cd07346">
    <property type="entry name" value="ABC_6TM_exporters"/>
    <property type="match status" value="1"/>
</dbReference>
<proteinExistence type="predicted"/>
<dbReference type="AlphaFoldDB" id="A0A5S5BQ83"/>
<dbReference type="PANTHER" id="PTHR43394:SF1">
    <property type="entry name" value="ATP-BINDING CASSETTE SUB-FAMILY B MEMBER 10, MITOCHONDRIAL"/>
    <property type="match status" value="1"/>
</dbReference>
<evidence type="ECO:0000256" key="6">
    <source>
        <dbReference type="ARBA" id="ARBA00022989"/>
    </source>
</evidence>
<dbReference type="PROSITE" id="PS50893">
    <property type="entry name" value="ABC_TRANSPORTER_2"/>
    <property type="match status" value="1"/>
</dbReference>
<evidence type="ECO:0000256" key="7">
    <source>
        <dbReference type="ARBA" id="ARBA00023136"/>
    </source>
</evidence>
<comment type="caution">
    <text evidence="11">The sequence shown here is derived from an EMBL/GenBank/DDBJ whole genome shotgun (WGS) entry which is preliminary data.</text>
</comment>
<reference evidence="11 12" key="1">
    <citation type="submission" date="2019-07" db="EMBL/GenBank/DDBJ databases">
        <title>Genomic Encyclopedia of Type Strains, Phase III (KMG-III): the genomes of soil and plant-associated and newly described type strains.</title>
        <authorList>
            <person name="Whitman W."/>
        </authorList>
    </citation>
    <scope>NUCLEOTIDE SEQUENCE [LARGE SCALE GENOMIC DNA]</scope>
    <source>
        <strain evidence="11 12">BL24</strain>
    </source>
</reference>
<dbReference type="OrthoDB" id="9770415at2"/>
<keyword evidence="2" id="KW-0813">Transport</keyword>
<keyword evidence="7 8" id="KW-0472">Membrane</keyword>
<dbReference type="InterPro" id="IPR036640">
    <property type="entry name" value="ABC1_TM_sf"/>
</dbReference>
<dbReference type="EMBL" id="VNHS01000016">
    <property type="protein sequence ID" value="TYP69147.1"/>
    <property type="molecule type" value="Genomic_DNA"/>
</dbReference>
<feature type="transmembrane region" description="Helical" evidence="8">
    <location>
        <begin position="39"/>
        <end position="58"/>
    </location>
</feature>
<gene>
    <name evidence="11" type="ORF">BCM02_11623</name>
</gene>
<evidence type="ECO:0000256" key="3">
    <source>
        <dbReference type="ARBA" id="ARBA00022692"/>
    </source>
</evidence>
<dbReference type="GO" id="GO:0016887">
    <property type="term" value="F:ATP hydrolysis activity"/>
    <property type="evidence" value="ECO:0007669"/>
    <property type="project" value="InterPro"/>
</dbReference>
<evidence type="ECO:0000256" key="8">
    <source>
        <dbReference type="SAM" id="Phobius"/>
    </source>
</evidence>
<dbReference type="InterPro" id="IPR039421">
    <property type="entry name" value="Type_1_exporter"/>
</dbReference>
<sequence>MNKLLRLFKESLINMYAVRDAFRVIKPFLRRHWKPHAGLFLLVFLEIGLTLATAWLMGRMTDSAVNRQFDELMSMVPLALGLTALGIAAGYFGSHLELWASGKVIKDLREYLLRHLLLVSPEYTDRSRPGKLLTHFTQDLFGVEGMIGANLVQVIRLPIIFAAVLLYMAQTHWLLAAISVAAAPLVALCGGLFGLLLKRNSRSIYDQVEKMNVFLSETIHGLSVIRSYTLEKAYFGKYYAHSERLYGLARKETRLQGFYAAFGQIAGSGIFLFCLCFAAYLVSTSQITVGSMVAFLNLTGHLIYPLTGMAAIWIGYQNSVPALERLMEVLKQQPQTLLLPGYVSTPTPTKGLSIHFENVTFGYGGRPVIDRFSLNIRSGQTVAIVGTTGAGKSTLFNLLQGYYQPQQGLIEVDGKRIAELAPDELRSSMALVAQETFLFAGTIRDNLLLARPGLTDADIQAAAKAANLHDFIQSLPDGYDTVVGERGAGLSGGQRQRVAIIRAILKDAPILLMDEATSALDSETEHQVKEALKRVQRGRTTLVIAHRLSTIHHADQIVVLEEGKITEIGTHEQLIRKNGPYRKLVRHQHFLDKEINAAT</sequence>
<feature type="transmembrane region" description="Helical" evidence="8">
    <location>
        <begin position="258"/>
        <end position="282"/>
    </location>
</feature>
<evidence type="ECO:0000256" key="5">
    <source>
        <dbReference type="ARBA" id="ARBA00022840"/>
    </source>
</evidence>
<dbReference type="PANTHER" id="PTHR43394">
    <property type="entry name" value="ATP-DEPENDENT PERMEASE MDL1, MITOCHONDRIAL"/>
    <property type="match status" value="1"/>
</dbReference>
<feature type="domain" description="ABC transporter" evidence="9">
    <location>
        <begin position="354"/>
        <end position="587"/>
    </location>
</feature>
<name>A0A5S5BQ83_9BACL</name>
<feature type="transmembrane region" description="Helical" evidence="8">
    <location>
        <begin position="147"/>
        <end position="167"/>
    </location>
</feature>
<dbReference type="FunFam" id="3.40.50.300:FF:000287">
    <property type="entry name" value="Multidrug ABC transporter ATP-binding protein"/>
    <property type="match status" value="1"/>
</dbReference>
<dbReference type="SUPFAM" id="SSF90123">
    <property type="entry name" value="ABC transporter transmembrane region"/>
    <property type="match status" value="1"/>
</dbReference>
<comment type="subcellular location">
    <subcellularLocation>
        <location evidence="1">Cell membrane</location>
        <topology evidence="1">Multi-pass membrane protein</topology>
    </subcellularLocation>
</comment>
<evidence type="ECO:0000256" key="4">
    <source>
        <dbReference type="ARBA" id="ARBA00022741"/>
    </source>
</evidence>
<feature type="domain" description="ABC transmembrane type-1" evidence="10">
    <location>
        <begin position="37"/>
        <end position="318"/>
    </location>
</feature>
<dbReference type="Proteomes" id="UP000323257">
    <property type="component" value="Unassembled WGS sequence"/>
</dbReference>
<protein>
    <submittedName>
        <fullName evidence="11">ATP-binding cassette subfamily B protein</fullName>
    </submittedName>
</protein>
<evidence type="ECO:0000259" key="9">
    <source>
        <dbReference type="PROSITE" id="PS50893"/>
    </source>
</evidence>
<dbReference type="PROSITE" id="PS00211">
    <property type="entry name" value="ABC_TRANSPORTER_1"/>
    <property type="match status" value="1"/>
</dbReference>
<evidence type="ECO:0000313" key="11">
    <source>
        <dbReference type="EMBL" id="TYP69147.1"/>
    </source>
</evidence>